<feature type="transmembrane region" description="Helical" evidence="1">
    <location>
        <begin position="305"/>
        <end position="325"/>
    </location>
</feature>
<evidence type="ECO:0000313" key="4">
    <source>
        <dbReference type="Proteomes" id="UP000011087"/>
    </source>
</evidence>
<dbReference type="AlphaFoldDB" id="L1JVF9"/>
<feature type="transmembrane region" description="Helical" evidence="1">
    <location>
        <begin position="531"/>
        <end position="552"/>
    </location>
</feature>
<feature type="transmembrane region" description="Helical" evidence="1">
    <location>
        <begin position="242"/>
        <end position="264"/>
    </location>
</feature>
<dbReference type="Proteomes" id="UP000011087">
    <property type="component" value="Unassembled WGS sequence"/>
</dbReference>
<proteinExistence type="predicted"/>
<dbReference type="HOGENOM" id="CLU_340811_0_0_1"/>
<dbReference type="EMBL" id="JH992973">
    <property type="protein sequence ID" value="EKX52195.1"/>
    <property type="molecule type" value="Genomic_DNA"/>
</dbReference>
<keyword evidence="1" id="KW-0472">Membrane</keyword>
<reference evidence="4" key="2">
    <citation type="submission" date="2012-11" db="EMBL/GenBank/DDBJ databases">
        <authorList>
            <person name="Kuo A."/>
            <person name="Curtis B.A."/>
            <person name="Tanifuji G."/>
            <person name="Burki F."/>
            <person name="Gruber A."/>
            <person name="Irimia M."/>
            <person name="Maruyama S."/>
            <person name="Arias M.C."/>
            <person name="Ball S.G."/>
            <person name="Gile G.H."/>
            <person name="Hirakawa Y."/>
            <person name="Hopkins J.F."/>
            <person name="Rensing S.A."/>
            <person name="Schmutz J."/>
            <person name="Symeonidi A."/>
            <person name="Elias M."/>
            <person name="Eveleigh R.J."/>
            <person name="Herman E.K."/>
            <person name="Klute M.J."/>
            <person name="Nakayama T."/>
            <person name="Obornik M."/>
            <person name="Reyes-Prieto A."/>
            <person name="Armbrust E.V."/>
            <person name="Aves S.J."/>
            <person name="Beiko R.G."/>
            <person name="Coutinho P."/>
            <person name="Dacks J.B."/>
            <person name="Durnford D.G."/>
            <person name="Fast N.M."/>
            <person name="Green B.R."/>
            <person name="Grisdale C."/>
            <person name="Hempe F."/>
            <person name="Henrissat B."/>
            <person name="Hoppner M.P."/>
            <person name="Ishida K.-I."/>
            <person name="Kim E."/>
            <person name="Koreny L."/>
            <person name="Kroth P.G."/>
            <person name="Liu Y."/>
            <person name="Malik S.-B."/>
            <person name="Maier U.G."/>
            <person name="McRose D."/>
            <person name="Mock T."/>
            <person name="Neilson J.A."/>
            <person name="Onodera N.T."/>
            <person name="Poole A.M."/>
            <person name="Pritham E.J."/>
            <person name="Richards T.A."/>
            <person name="Rocap G."/>
            <person name="Roy S.W."/>
            <person name="Sarai C."/>
            <person name="Schaack S."/>
            <person name="Shirato S."/>
            <person name="Slamovits C.H."/>
            <person name="Spencer D.F."/>
            <person name="Suzuki S."/>
            <person name="Worden A.Z."/>
            <person name="Zauner S."/>
            <person name="Barry K."/>
            <person name="Bell C."/>
            <person name="Bharti A.K."/>
            <person name="Crow J.A."/>
            <person name="Grimwood J."/>
            <person name="Kramer R."/>
            <person name="Lindquist E."/>
            <person name="Lucas S."/>
            <person name="Salamov A."/>
            <person name="McFadden G.I."/>
            <person name="Lane C.E."/>
            <person name="Keeling P.J."/>
            <person name="Gray M.W."/>
            <person name="Grigoriev I.V."/>
            <person name="Archibald J.M."/>
        </authorList>
    </citation>
    <scope>NUCLEOTIDE SEQUENCE</scope>
    <source>
        <strain evidence="4">CCMP2712</strain>
    </source>
</reference>
<dbReference type="GeneID" id="17309054"/>
<keyword evidence="4" id="KW-1185">Reference proteome</keyword>
<evidence type="ECO:0000313" key="3">
    <source>
        <dbReference type="EnsemblProtists" id="EKX52195"/>
    </source>
</evidence>
<reference evidence="3" key="3">
    <citation type="submission" date="2016-03" db="UniProtKB">
        <authorList>
            <consortium name="EnsemblProtists"/>
        </authorList>
    </citation>
    <scope>IDENTIFICATION</scope>
</reference>
<dbReference type="EnsemblProtists" id="EKX52195">
    <property type="protein sequence ID" value="EKX52195"/>
    <property type="gene ID" value="GUITHDRAFT_133913"/>
</dbReference>
<dbReference type="RefSeq" id="XP_005839175.1">
    <property type="nucleotide sequence ID" value="XM_005839118.1"/>
</dbReference>
<name>L1JVF9_GUITC</name>
<organism evidence="2">
    <name type="scientific">Guillardia theta (strain CCMP2712)</name>
    <name type="common">Cryptophyte</name>
    <dbReference type="NCBI Taxonomy" id="905079"/>
    <lineage>
        <taxon>Eukaryota</taxon>
        <taxon>Cryptophyceae</taxon>
        <taxon>Pyrenomonadales</taxon>
        <taxon>Geminigeraceae</taxon>
        <taxon>Guillardia</taxon>
    </lineage>
</organism>
<keyword evidence="1" id="KW-1133">Transmembrane helix</keyword>
<sequence length="833" mass="93061">MVEGELESQIFNRDLKNNLENVDLAVLNQEMERLIPVDNPVVACPLPSERRCKAEIKDGMLTCRMARDDRVYEFEKKLKLRALTTPEFNEVAEKVASDLAITETKVVREIGGDLQVFEEKWTMYNKDLGCKGSNSVFLRRFRRLIELNEGYVHFKLWQTFLEWLYSMTIVFVAPCILWQVRKGDDSDLDMLGYLSIVTSVLQLFLPGFVSAIFKKDIRCGLLVEFLVKLQFVVMLMDTLVNIRSGVTCINGASLLMSGLFVSLIQQANVRYGNMVMVRRLTEIVVVLCTIYACILAPVLSGFEKLALLIFIFLGLMDVLAGQLTYPKCHGQGDMAKTRWCKAQSEYQWVLWTTFFLKMVCSQTDKISILIYKPLPSKYGVEYQILKAQHVVVGVSSPWVNCSETRGVKTSGQPILFPEVILAKSVTSKQQCEMKLDMVHLELASDCMFWQSSPGCAGEVVPFPQVMRQTMRVEEVRTCLKIKSVCGYVSSCGIMGCDVSPGDRVDCGSCFTELREGVLGFSWTIPVPVSSAAAALVFVITGMLLYVTILLQLRLERLANEFMYPVRQSFKQHALDKRFLNQLKLTDTFSYPPLPNDQASSSPAARNSAIIPSVQADLSYDGGPAQAQQVVYIPLPPAQAQQVVYVPLPPAQAQQPVYALPSPPAQAQQPVYAPPPPQAALMPPRGARGSSGHLDPPAMYPDGQQLAITAPREEMTFGQASEILLVMSSVLDDQSSYSSLNDTADAIAKACSSALVSSSLALQECEQARKWVQEEIRKDGAKSDTRRRLLRSRSLSAGETYMRQLIVLNDKLQQQLQRYKARKQQQRIPGSDMV</sequence>
<dbReference type="KEGG" id="gtt:GUITHDRAFT_133913"/>
<feature type="transmembrane region" description="Helical" evidence="1">
    <location>
        <begin position="163"/>
        <end position="180"/>
    </location>
</feature>
<feature type="transmembrane region" description="Helical" evidence="1">
    <location>
        <begin position="276"/>
        <end position="299"/>
    </location>
</feature>
<gene>
    <name evidence="2" type="ORF">GUITHDRAFT_133913</name>
</gene>
<reference evidence="2 4" key="1">
    <citation type="journal article" date="2012" name="Nature">
        <title>Algal genomes reveal evolutionary mosaicism and the fate of nucleomorphs.</title>
        <authorList>
            <consortium name="DOE Joint Genome Institute"/>
            <person name="Curtis B.A."/>
            <person name="Tanifuji G."/>
            <person name="Burki F."/>
            <person name="Gruber A."/>
            <person name="Irimia M."/>
            <person name="Maruyama S."/>
            <person name="Arias M.C."/>
            <person name="Ball S.G."/>
            <person name="Gile G.H."/>
            <person name="Hirakawa Y."/>
            <person name="Hopkins J.F."/>
            <person name="Kuo A."/>
            <person name="Rensing S.A."/>
            <person name="Schmutz J."/>
            <person name="Symeonidi A."/>
            <person name="Elias M."/>
            <person name="Eveleigh R.J."/>
            <person name="Herman E.K."/>
            <person name="Klute M.J."/>
            <person name="Nakayama T."/>
            <person name="Obornik M."/>
            <person name="Reyes-Prieto A."/>
            <person name="Armbrust E.V."/>
            <person name="Aves S.J."/>
            <person name="Beiko R.G."/>
            <person name="Coutinho P."/>
            <person name="Dacks J.B."/>
            <person name="Durnford D.G."/>
            <person name="Fast N.M."/>
            <person name="Green B.R."/>
            <person name="Grisdale C.J."/>
            <person name="Hempel F."/>
            <person name="Henrissat B."/>
            <person name="Hoppner M.P."/>
            <person name="Ishida K."/>
            <person name="Kim E."/>
            <person name="Koreny L."/>
            <person name="Kroth P.G."/>
            <person name="Liu Y."/>
            <person name="Malik S.B."/>
            <person name="Maier U.G."/>
            <person name="McRose D."/>
            <person name="Mock T."/>
            <person name="Neilson J.A."/>
            <person name="Onodera N.T."/>
            <person name="Poole A.M."/>
            <person name="Pritham E.J."/>
            <person name="Richards T.A."/>
            <person name="Rocap G."/>
            <person name="Roy S.W."/>
            <person name="Sarai C."/>
            <person name="Schaack S."/>
            <person name="Shirato S."/>
            <person name="Slamovits C.H."/>
            <person name="Spencer D.F."/>
            <person name="Suzuki S."/>
            <person name="Worden A.Z."/>
            <person name="Zauner S."/>
            <person name="Barry K."/>
            <person name="Bell C."/>
            <person name="Bharti A.K."/>
            <person name="Crow J.A."/>
            <person name="Grimwood J."/>
            <person name="Kramer R."/>
            <person name="Lindquist E."/>
            <person name="Lucas S."/>
            <person name="Salamov A."/>
            <person name="McFadden G.I."/>
            <person name="Lane C.E."/>
            <person name="Keeling P.J."/>
            <person name="Gray M.W."/>
            <person name="Grigoriev I.V."/>
            <person name="Archibald J.M."/>
        </authorList>
    </citation>
    <scope>NUCLEOTIDE SEQUENCE</scope>
    <source>
        <strain evidence="2 4">CCMP2712</strain>
    </source>
</reference>
<dbReference type="PaxDb" id="55529-EKX52195"/>
<accession>L1JVF9</accession>
<feature type="transmembrane region" description="Helical" evidence="1">
    <location>
        <begin position="192"/>
        <end position="212"/>
    </location>
</feature>
<keyword evidence="1" id="KW-0812">Transmembrane</keyword>
<evidence type="ECO:0000313" key="2">
    <source>
        <dbReference type="EMBL" id="EKX52195.1"/>
    </source>
</evidence>
<protein>
    <submittedName>
        <fullName evidence="2 3">Uncharacterized protein</fullName>
    </submittedName>
</protein>
<evidence type="ECO:0000256" key="1">
    <source>
        <dbReference type="SAM" id="Phobius"/>
    </source>
</evidence>